<feature type="short sequence motif" description="'HIGH' region" evidence="9">
    <location>
        <begin position="45"/>
        <end position="55"/>
    </location>
</feature>
<evidence type="ECO:0000256" key="4">
    <source>
        <dbReference type="ARBA" id="ARBA00022741"/>
    </source>
</evidence>
<comment type="subcellular location">
    <subcellularLocation>
        <location evidence="9">Cytoplasm</location>
    </subcellularLocation>
</comment>
<dbReference type="SUPFAM" id="SSF52374">
    <property type="entry name" value="Nucleotidylyl transferase"/>
    <property type="match status" value="1"/>
</dbReference>
<keyword evidence="16" id="KW-1185">Reference proteome</keyword>
<dbReference type="FunFam" id="2.20.28.290:FF:000001">
    <property type="entry name" value="Leucine--tRNA ligase"/>
    <property type="match status" value="1"/>
</dbReference>
<dbReference type="Gene3D" id="3.40.50.620">
    <property type="entry name" value="HUPs"/>
    <property type="match status" value="2"/>
</dbReference>
<evidence type="ECO:0000256" key="5">
    <source>
        <dbReference type="ARBA" id="ARBA00022840"/>
    </source>
</evidence>
<dbReference type="STRING" id="83771.SAMN02910357_01354"/>
<name>A0A1T4V0D0_9GAMM</name>
<dbReference type="PANTHER" id="PTHR43740:SF2">
    <property type="entry name" value="LEUCINE--TRNA LIGASE, MITOCHONDRIAL"/>
    <property type="match status" value="1"/>
</dbReference>
<evidence type="ECO:0000256" key="3">
    <source>
        <dbReference type="ARBA" id="ARBA00022598"/>
    </source>
</evidence>
<keyword evidence="2 9" id="KW-0963">Cytoplasm</keyword>
<evidence type="ECO:0000259" key="11">
    <source>
        <dbReference type="Pfam" id="PF00133"/>
    </source>
</evidence>
<dbReference type="Pfam" id="PF13603">
    <property type="entry name" value="tRNA-synt_1_2"/>
    <property type="match status" value="1"/>
</dbReference>
<dbReference type="Pfam" id="PF09334">
    <property type="entry name" value="tRNA-synt_1g"/>
    <property type="match status" value="1"/>
</dbReference>
<evidence type="ECO:0000313" key="16">
    <source>
        <dbReference type="Proteomes" id="UP000242432"/>
    </source>
</evidence>
<gene>
    <name evidence="9" type="primary">leuS</name>
    <name evidence="15" type="ORF">SAMN02745213_00412</name>
</gene>
<dbReference type="EC" id="6.1.1.4" evidence="9"/>
<dbReference type="InterPro" id="IPR001412">
    <property type="entry name" value="aa-tRNA-synth_I_CS"/>
</dbReference>
<feature type="domain" description="Leucyl-tRNA synthetase editing" evidence="14">
    <location>
        <begin position="224"/>
        <end position="408"/>
    </location>
</feature>
<evidence type="ECO:0000259" key="14">
    <source>
        <dbReference type="Pfam" id="PF13603"/>
    </source>
</evidence>
<dbReference type="PRINTS" id="PR00985">
    <property type="entry name" value="TRNASYNTHLEU"/>
</dbReference>
<dbReference type="GO" id="GO:0006429">
    <property type="term" value="P:leucyl-tRNA aminoacylation"/>
    <property type="evidence" value="ECO:0007669"/>
    <property type="project" value="UniProtKB-UniRule"/>
</dbReference>
<keyword evidence="7 9" id="KW-0030">Aminoacyl-tRNA synthetase</keyword>
<feature type="domain" description="Methionyl/Leucyl tRNA synthetase" evidence="13">
    <location>
        <begin position="43"/>
        <end position="182"/>
    </location>
</feature>
<dbReference type="SUPFAM" id="SSF50677">
    <property type="entry name" value="ValRS/IleRS/LeuRS editing domain"/>
    <property type="match status" value="1"/>
</dbReference>
<protein>
    <recommendedName>
        <fullName evidence="9">Leucine--tRNA ligase</fullName>
        <ecNumber evidence="9">6.1.1.4</ecNumber>
    </recommendedName>
    <alternativeName>
        <fullName evidence="9">Leucyl-tRNA synthetase</fullName>
        <shortName evidence="9">LeuRS</shortName>
    </alternativeName>
</protein>
<evidence type="ECO:0000259" key="12">
    <source>
        <dbReference type="Pfam" id="PF08264"/>
    </source>
</evidence>
<dbReference type="GO" id="GO:0005829">
    <property type="term" value="C:cytosol"/>
    <property type="evidence" value="ECO:0007669"/>
    <property type="project" value="TreeGrafter"/>
</dbReference>
<dbReference type="AlphaFoldDB" id="A0A1T4V0D0"/>
<accession>A0A1T4V0D0</accession>
<dbReference type="SUPFAM" id="SSF47323">
    <property type="entry name" value="Anticodon-binding domain of a subclass of class I aminoacyl-tRNA synthetases"/>
    <property type="match status" value="1"/>
</dbReference>
<dbReference type="GO" id="GO:0004823">
    <property type="term" value="F:leucine-tRNA ligase activity"/>
    <property type="evidence" value="ECO:0007669"/>
    <property type="project" value="UniProtKB-UniRule"/>
</dbReference>
<dbReference type="CDD" id="cd07958">
    <property type="entry name" value="Anticodon_Ia_Leu_BEm"/>
    <property type="match status" value="1"/>
</dbReference>
<sequence>MADNKVAYNPQEIEPEVQKYWEEHQTFHATEDKNKEKYYCLVMFPYPSGRLHLGHVRNYALGDVIARFNRLLGKNVLAPIGWDAFGLPAENAAIKNNKQPGDWTYENISYMKGQLKSLGLSYDWAREVATCRPEYYKWEQKFFGELYKKGLVYKKVSSVNWCPVDNTVLANEQVEDGCCWRCGAKVEIKEIPQWYLKITAYAEELLNDLDKLDGWPERVRTMQKNWIGRSEGLNITFKVDGSDDTFTVYTTRPDTFMGITYISISANHPLVKKCCETNPELEAFCQECRTQKFAEADLATMEKKGMATGLYAIHPITGRKVPIYVANFVIMDYGTGAVMSVPGHDQRDYEFAKKYGIEIIPVIKESKESGDPDLSEHAFVEHGIACHSGEFDGMNFEEAFKAIADKLESMGCAERKVNYRLRDWGISRQRYWGAPIPMLTIDETGEVVPEKDENLPVELPYDVKINGVISPLKTDEKWYKTTYEGKSATRETDTFDTFMESSWYFARYCSPRDEKEMFDKDAANYWLPVDQYIGGIEHAVLHLLYSRFFFKLLRDAGMVKYDEPFKRLLCQGMVLADAYYYLDDKGVKNWVNPLDAFPTRDEKGNIISAVDKEGHQLHHEGMIKMSKSKANGIDPEYMVKMYGADTVRLFMLFASPAELTLEWRQSGVEGSQRFLRKLWSQVQDLVNAGAKPTLDKNKLTPELKKLRHELHVTIEKVTDDIGRRQTFNTAIAAIMELLNLANKCTGTDEASLAVRYEVYNNVIIMLYPIVPHICFKLWSMLGNTTEIDTETWPVADKDALKEDEITVVVQINGKVRAKISINPNEDEESVIAKAKAAPETQKFTEGKEIKKTIYVKGRLVNIVAV</sequence>
<dbReference type="FunFam" id="3.40.50.620:FF:000051">
    <property type="entry name" value="Leucine--tRNA ligase"/>
    <property type="match status" value="1"/>
</dbReference>
<keyword evidence="6 9" id="KW-0648">Protein biosynthesis</keyword>
<evidence type="ECO:0000256" key="9">
    <source>
        <dbReference type="HAMAP-Rule" id="MF_00049"/>
    </source>
</evidence>
<dbReference type="GO" id="GO:0002161">
    <property type="term" value="F:aminoacyl-tRNA deacylase activity"/>
    <property type="evidence" value="ECO:0007669"/>
    <property type="project" value="InterPro"/>
</dbReference>
<dbReference type="InterPro" id="IPR015413">
    <property type="entry name" value="Methionyl/Leucyl_tRNA_Synth"/>
</dbReference>
<evidence type="ECO:0000256" key="10">
    <source>
        <dbReference type="RuleBase" id="RU363035"/>
    </source>
</evidence>
<dbReference type="InterPro" id="IPR025709">
    <property type="entry name" value="Leu_tRNA-synth_edit"/>
</dbReference>
<organism evidence="15 16">
    <name type="scientific">Succinivibrio dextrinosolvens DSM 3072</name>
    <dbReference type="NCBI Taxonomy" id="1123324"/>
    <lineage>
        <taxon>Bacteria</taxon>
        <taxon>Pseudomonadati</taxon>
        <taxon>Pseudomonadota</taxon>
        <taxon>Gammaproteobacteria</taxon>
        <taxon>Aeromonadales</taxon>
        <taxon>Succinivibrionaceae</taxon>
        <taxon>Succinivibrio</taxon>
    </lineage>
</organism>
<dbReference type="FunFam" id="3.40.50.620:FF:000003">
    <property type="entry name" value="Leucine--tRNA ligase"/>
    <property type="match status" value="1"/>
</dbReference>
<dbReference type="InterPro" id="IPR002302">
    <property type="entry name" value="Leu-tRNA-ligase"/>
</dbReference>
<dbReference type="Pfam" id="PF08264">
    <property type="entry name" value="Anticodon_1"/>
    <property type="match status" value="1"/>
</dbReference>
<keyword evidence="5 9" id="KW-0067">ATP-binding</keyword>
<dbReference type="Gene3D" id="2.20.28.290">
    <property type="match status" value="1"/>
</dbReference>
<dbReference type="FunFam" id="3.90.740.10:FF:000012">
    <property type="entry name" value="Leucine--tRNA ligase"/>
    <property type="match status" value="1"/>
</dbReference>
<feature type="domain" description="Aminoacyl-tRNA synthetase class Ia" evidence="11">
    <location>
        <begin position="421"/>
        <end position="594"/>
    </location>
</feature>
<evidence type="ECO:0000256" key="6">
    <source>
        <dbReference type="ARBA" id="ARBA00022917"/>
    </source>
</evidence>
<dbReference type="InterPro" id="IPR009080">
    <property type="entry name" value="tRNAsynth_Ia_anticodon-bd"/>
</dbReference>
<evidence type="ECO:0000256" key="8">
    <source>
        <dbReference type="ARBA" id="ARBA00047469"/>
    </source>
</evidence>
<feature type="binding site" evidence="9">
    <location>
        <position position="627"/>
    </location>
    <ligand>
        <name>ATP</name>
        <dbReference type="ChEBI" id="CHEBI:30616"/>
    </ligand>
</feature>
<comment type="catalytic activity">
    <reaction evidence="8 9">
        <text>tRNA(Leu) + L-leucine + ATP = L-leucyl-tRNA(Leu) + AMP + diphosphate</text>
        <dbReference type="Rhea" id="RHEA:11688"/>
        <dbReference type="Rhea" id="RHEA-COMP:9613"/>
        <dbReference type="Rhea" id="RHEA-COMP:9622"/>
        <dbReference type="ChEBI" id="CHEBI:30616"/>
        <dbReference type="ChEBI" id="CHEBI:33019"/>
        <dbReference type="ChEBI" id="CHEBI:57427"/>
        <dbReference type="ChEBI" id="CHEBI:78442"/>
        <dbReference type="ChEBI" id="CHEBI:78494"/>
        <dbReference type="ChEBI" id="CHEBI:456215"/>
        <dbReference type="EC" id="6.1.1.4"/>
    </reaction>
</comment>
<evidence type="ECO:0000259" key="13">
    <source>
        <dbReference type="Pfam" id="PF09334"/>
    </source>
</evidence>
<feature type="short sequence motif" description="'KMSKS' region" evidence="9">
    <location>
        <begin position="624"/>
        <end position="628"/>
    </location>
</feature>
<dbReference type="Gene3D" id="3.10.20.590">
    <property type="match status" value="1"/>
</dbReference>
<dbReference type="NCBIfam" id="TIGR00396">
    <property type="entry name" value="leuS_bact"/>
    <property type="match status" value="1"/>
</dbReference>
<dbReference type="InterPro" id="IPR009008">
    <property type="entry name" value="Val/Leu/Ile-tRNA-synth_edit"/>
</dbReference>
<dbReference type="RefSeq" id="WP_031490934.1">
    <property type="nucleotide sequence ID" value="NZ_FUXX01000004.1"/>
</dbReference>
<dbReference type="CDD" id="cd00812">
    <property type="entry name" value="LeuRS_core"/>
    <property type="match status" value="1"/>
</dbReference>
<dbReference type="PROSITE" id="PS00178">
    <property type="entry name" value="AA_TRNA_LIGASE_I"/>
    <property type="match status" value="1"/>
</dbReference>
<evidence type="ECO:0000256" key="1">
    <source>
        <dbReference type="ARBA" id="ARBA00005594"/>
    </source>
</evidence>
<evidence type="ECO:0000313" key="15">
    <source>
        <dbReference type="EMBL" id="SKA58356.1"/>
    </source>
</evidence>
<dbReference type="HAMAP" id="MF_00049_B">
    <property type="entry name" value="Leu_tRNA_synth_B"/>
    <property type="match status" value="1"/>
</dbReference>
<feature type="domain" description="Aminoacyl-tRNA synthetase class Ia" evidence="11">
    <location>
        <begin position="624"/>
        <end position="656"/>
    </location>
</feature>
<dbReference type="Proteomes" id="UP000242432">
    <property type="component" value="Unassembled WGS sequence"/>
</dbReference>
<reference evidence="16" key="1">
    <citation type="submission" date="2017-02" db="EMBL/GenBank/DDBJ databases">
        <authorList>
            <person name="Varghese N."/>
            <person name="Submissions S."/>
        </authorList>
    </citation>
    <scope>NUCLEOTIDE SEQUENCE [LARGE SCALE GENOMIC DNA]</scope>
    <source>
        <strain evidence="16">DSM 3072</strain>
    </source>
</reference>
<dbReference type="InterPro" id="IPR013155">
    <property type="entry name" value="M/V/L/I-tRNA-synth_anticd-bd"/>
</dbReference>
<dbReference type="EMBL" id="FUXX01000004">
    <property type="protein sequence ID" value="SKA58356.1"/>
    <property type="molecule type" value="Genomic_DNA"/>
</dbReference>
<dbReference type="FunFam" id="1.10.730.10:FF:000003">
    <property type="entry name" value="Leucine--tRNA ligase"/>
    <property type="match status" value="1"/>
</dbReference>
<feature type="domain" description="Methionyl/Valyl/Leucyl/Isoleucyl-tRNA synthetase anticodon-binding" evidence="12">
    <location>
        <begin position="705"/>
        <end position="830"/>
    </location>
</feature>
<dbReference type="Gene3D" id="1.10.730.10">
    <property type="entry name" value="Isoleucyl-tRNA Synthetase, Domain 1"/>
    <property type="match status" value="1"/>
</dbReference>
<keyword evidence="3 9" id="KW-0436">Ligase</keyword>
<evidence type="ECO:0000256" key="7">
    <source>
        <dbReference type="ARBA" id="ARBA00023146"/>
    </source>
</evidence>
<keyword evidence="4 9" id="KW-0547">Nucleotide-binding</keyword>
<proteinExistence type="inferred from homology"/>
<dbReference type="PANTHER" id="PTHR43740">
    <property type="entry name" value="LEUCYL-TRNA SYNTHETASE"/>
    <property type="match status" value="1"/>
</dbReference>
<comment type="similarity">
    <text evidence="1 9 10">Belongs to the class-I aminoacyl-tRNA synthetase family.</text>
</comment>
<dbReference type="Pfam" id="PF00133">
    <property type="entry name" value="tRNA-synt_1"/>
    <property type="match status" value="2"/>
</dbReference>
<dbReference type="InterPro" id="IPR014729">
    <property type="entry name" value="Rossmann-like_a/b/a_fold"/>
</dbReference>
<dbReference type="InterPro" id="IPR002300">
    <property type="entry name" value="aa-tRNA-synth_Ia"/>
</dbReference>
<evidence type="ECO:0000256" key="2">
    <source>
        <dbReference type="ARBA" id="ARBA00022490"/>
    </source>
</evidence>
<dbReference type="GO" id="GO:0005524">
    <property type="term" value="F:ATP binding"/>
    <property type="evidence" value="ECO:0007669"/>
    <property type="project" value="UniProtKB-UniRule"/>
</dbReference>